<feature type="compositionally biased region" description="Polar residues" evidence="1">
    <location>
        <begin position="1"/>
        <end position="11"/>
    </location>
</feature>
<dbReference type="EMBL" id="BKAG01000020">
    <property type="protein sequence ID" value="GEP43741.1"/>
    <property type="molecule type" value="Genomic_DNA"/>
</dbReference>
<evidence type="ECO:0000256" key="1">
    <source>
        <dbReference type="SAM" id="MobiDB-lite"/>
    </source>
</evidence>
<dbReference type="Proteomes" id="UP000321577">
    <property type="component" value="Unassembled WGS sequence"/>
</dbReference>
<feature type="region of interest" description="Disordered" evidence="1">
    <location>
        <begin position="1"/>
        <end position="21"/>
    </location>
</feature>
<name>A0A512MBL1_9BACT</name>
<protein>
    <submittedName>
        <fullName evidence="2">Uncharacterized protein</fullName>
    </submittedName>
</protein>
<evidence type="ECO:0000313" key="2">
    <source>
        <dbReference type="EMBL" id="GEP43741.1"/>
    </source>
</evidence>
<accession>A0A512MBL1</accession>
<gene>
    <name evidence="2" type="ORF">BGE01nite_30320</name>
</gene>
<dbReference type="RefSeq" id="WP_146851314.1">
    <property type="nucleotide sequence ID" value="NZ_BKAG01000020.1"/>
</dbReference>
<dbReference type="AlphaFoldDB" id="A0A512MBL1"/>
<proteinExistence type="predicted"/>
<organism evidence="2 3">
    <name type="scientific">Brevifollis gellanilyticus</name>
    <dbReference type="NCBI Taxonomy" id="748831"/>
    <lineage>
        <taxon>Bacteria</taxon>
        <taxon>Pseudomonadati</taxon>
        <taxon>Verrucomicrobiota</taxon>
        <taxon>Verrucomicrobiia</taxon>
        <taxon>Verrucomicrobiales</taxon>
        <taxon>Verrucomicrobiaceae</taxon>
    </lineage>
</organism>
<sequence length="891" mass="91574">MPNAFAQSAFPSASGRAGSATYSDVGTLGDAFDTRTTTGPQITARQGFAGQLYEPKTLSLSANSASVVEGAATQLSATATMDDETLVRLGNAEPAWTVREGPMAGISTSGLATAGDVFINSPAKVRGAWQGAIGELTVIVLDTSVVPPGPVEPGMGFTAQAFSPAAKGTYQGILRDINGRSLGAIQSFTVTETGKFSAKVIFNGVTYPLSGTLLPNGSFTGSILRTGNTALSVTLQLGITTSGALTLVGTITGDGTTGTGSIAQAPFGNANPAPAGLVKSYTFLIPRTITGTPTVPEGEGFGSAKVSASGVITASGKTGDGVAFTSGGFLTADNQWHFFQPLYSSQGQIAGVLTFRDVAAVSDLDGPLSWIKNPKPANASYPLGFNLTPSFIGAIYTPPATGQRALSSLADQHYNARVTVAGLPIPNGGFAKTVNWLNTNAISYFGPETLSASLAASTGILTGSYRDPMTRLSVSFGGAVLQKQQIAGGNFLLANKAGDLVIEPGTNFGYPGSDPAGALPRITVPSVLPTALQVSTSLFSGLAAGSYGGLLKRGADMTGGLENVVIAQTGALSGTVIILGKRYAFKGTMGSDGKSTIVISRTGLPNITGELQLMRVDFTADHWQISGTFTADGLTHTVEASHYPTYVAVAPAAQAGRYTLAVRAPDAVDTAQQPGGDGYANLTVSAMGDCTGTLTLADGTRVTFGGRVSRSAEWFVHRSLYGTSGGYLVGKLTFRDVGAVSDLDGSLRWVKPVAVAGTTSYPGGFDSTRTLVGSRYTPPVTGQRAFAALTNSLYNGWVRLSGPDMSTLPLLDLTAVDRTLTWTVANQLLYYGPDKLTLSFSASTGLVTGTYVDSARKVNLSLGGALLQKQGLVTGRYAAGARTGLMVLQPR</sequence>
<reference evidence="2 3" key="1">
    <citation type="submission" date="2019-07" db="EMBL/GenBank/DDBJ databases">
        <title>Whole genome shotgun sequence of Brevifollis gellanilyticus NBRC 108608.</title>
        <authorList>
            <person name="Hosoyama A."/>
            <person name="Uohara A."/>
            <person name="Ohji S."/>
            <person name="Ichikawa N."/>
        </authorList>
    </citation>
    <scope>NUCLEOTIDE SEQUENCE [LARGE SCALE GENOMIC DNA]</scope>
    <source>
        <strain evidence="2 3">NBRC 108608</strain>
    </source>
</reference>
<evidence type="ECO:0000313" key="3">
    <source>
        <dbReference type="Proteomes" id="UP000321577"/>
    </source>
</evidence>
<keyword evidence="3" id="KW-1185">Reference proteome</keyword>
<comment type="caution">
    <text evidence="2">The sequence shown here is derived from an EMBL/GenBank/DDBJ whole genome shotgun (WGS) entry which is preliminary data.</text>
</comment>